<dbReference type="EMBL" id="CP060436">
    <property type="protein sequence ID" value="QPM90518.1"/>
    <property type="molecule type" value="Genomic_DNA"/>
</dbReference>
<evidence type="ECO:0000313" key="2">
    <source>
        <dbReference type="Proteomes" id="UP000283786"/>
    </source>
</evidence>
<name>A0A418SHJ0_9RHOB</name>
<reference evidence="1 2" key="1">
    <citation type="submission" date="2020-08" db="EMBL/GenBank/DDBJ databases">
        <title>Genome sequence of Rhodobacteraceae bacterium Lw-13e.</title>
        <authorList>
            <person name="Poehlein A."/>
            <person name="Wolter L."/>
            <person name="Daniel R."/>
            <person name="Brinkhoff T."/>
        </authorList>
    </citation>
    <scope>NUCLEOTIDE SEQUENCE [LARGE SCALE GENOMIC DNA]</scope>
    <source>
        <strain evidence="1 2">Lw-13e</strain>
    </source>
</reference>
<protein>
    <submittedName>
        <fullName evidence="1">Uncharacterized protein</fullName>
    </submittedName>
</protein>
<dbReference type="KEGG" id="palw:PSAL_017570"/>
<dbReference type="Proteomes" id="UP000283786">
    <property type="component" value="Chromosome"/>
</dbReference>
<accession>A0A418SHJ0</accession>
<sequence>MKDTEINYYLICYVSRAYSGRKEAVIMSAEKILPSALGGRGRGVASLISWLMTQNGAQVAGRNRRIDGGLPHGH</sequence>
<dbReference type="AlphaFoldDB" id="A0A418SHJ0"/>
<organism evidence="1 2">
    <name type="scientific">Pseudooceanicola algae</name>
    <dbReference type="NCBI Taxonomy" id="1537215"/>
    <lineage>
        <taxon>Bacteria</taxon>
        <taxon>Pseudomonadati</taxon>
        <taxon>Pseudomonadota</taxon>
        <taxon>Alphaproteobacteria</taxon>
        <taxon>Rhodobacterales</taxon>
        <taxon>Paracoccaceae</taxon>
        <taxon>Pseudooceanicola</taxon>
    </lineage>
</organism>
<evidence type="ECO:0000313" key="1">
    <source>
        <dbReference type="EMBL" id="QPM90518.1"/>
    </source>
</evidence>
<keyword evidence="2" id="KW-1185">Reference proteome</keyword>
<proteinExistence type="predicted"/>
<gene>
    <name evidence="1" type="ORF">PSAL_017570</name>
</gene>